<dbReference type="Proteomes" id="UP000049222">
    <property type="component" value="Unassembled WGS sequence"/>
</dbReference>
<sequence length="522" mass="56070">MTRAGVWIMAAAGILLLHAILVMPSHPAGLSLARLARPTWELPMILLALTLLPGRWLRGTLVAVATVLMVLRAADLGTYQAFSRPFNPLLDLHLLTSGWSLLASSIGRGQAAAAVGAVVLAVTGVAWVLWLCLTRLRGVPTVARAGLAGGALALAGAASVVPGWAPLAVTPVVAAQVTRMATGVNDLAAFTEDLRAASEQAPTFAALQGRDVILAFVESYGRSFLEDPEFALTALPRLAAVEDRLAAAGWSTRSGWLAAPTRGGQSWLSHGTLMSGLWVDNQVRYDRLMTSQRTSLNRLFGAAGWTVGAAMPAITLDWPEAAWYGYDITLDAARLGYRGQPFEWVTMPDQYTWTVLDRVLRGPGDDMVEVALITSHAPWTPLPEILPWDDIGDGSVFDGTRRAGDTPRVVWSDPDTIRAQYALSLDYALEVMGQYVARDGDGALFIVLGDHQPAPLLTGQGASPDVPIHIISDDPRLLNRLPEALFTRGMVPDPARATLPMQDLRVMLTTIYETPLTDRSVP</sequence>
<reference evidence="2 3" key="1">
    <citation type="submission" date="2015-07" db="EMBL/GenBank/DDBJ databases">
        <authorList>
            <person name="Noorani M."/>
        </authorList>
    </citation>
    <scope>NUCLEOTIDE SEQUENCE [LARGE SCALE GENOMIC DNA]</scope>
    <source>
        <strain evidence="2 3">CECT 7802</strain>
    </source>
</reference>
<feature type="transmembrane region" description="Helical" evidence="1">
    <location>
        <begin position="112"/>
        <end position="133"/>
    </location>
</feature>
<dbReference type="InterPro" id="IPR017850">
    <property type="entry name" value="Alkaline_phosphatase_core_sf"/>
</dbReference>
<dbReference type="EMBL" id="CXSU01000012">
    <property type="protein sequence ID" value="CTQ51240.1"/>
    <property type="molecule type" value="Genomic_DNA"/>
</dbReference>
<organism evidence="2 3">
    <name type="scientific">Jannaschia donghaensis</name>
    <dbReference type="NCBI Taxonomy" id="420998"/>
    <lineage>
        <taxon>Bacteria</taxon>
        <taxon>Pseudomonadati</taxon>
        <taxon>Pseudomonadota</taxon>
        <taxon>Alphaproteobacteria</taxon>
        <taxon>Rhodobacterales</taxon>
        <taxon>Roseobacteraceae</taxon>
        <taxon>Jannaschia</taxon>
    </lineage>
</organism>
<keyword evidence="2" id="KW-0808">Transferase</keyword>
<accession>A0A0M6YMS2</accession>
<dbReference type="SUPFAM" id="SSF53649">
    <property type="entry name" value="Alkaline phosphatase-like"/>
    <property type="match status" value="1"/>
</dbReference>
<evidence type="ECO:0000256" key="1">
    <source>
        <dbReference type="SAM" id="Phobius"/>
    </source>
</evidence>
<dbReference type="OrthoDB" id="1376015at2"/>
<keyword evidence="1" id="KW-0472">Membrane</keyword>
<evidence type="ECO:0000313" key="2">
    <source>
        <dbReference type="EMBL" id="CTQ51240.1"/>
    </source>
</evidence>
<keyword evidence="3" id="KW-1185">Reference proteome</keyword>
<dbReference type="AlphaFoldDB" id="A0A0M6YMS2"/>
<gene>
    <name evidence="2" type="ORF">JDO7802_03279</name>
</gene>
<dbReference type="Gene3D" id="3.40.720.10">
    <property type="entry name" value="Alkaline Phosphatase, subunit A"/>
    <property type="match status" value="1"/>
</dbReference>
<name>A0A0M6YMS2_9RHOB</name>
<proteinExistence type="predicted"/>
<protein>
    <submittedName>
        <fullName evidence="2">Phosphoglycerol transferase, alkaline phosphatase superfamily</fullName>
    </submittedName>
</protein>
<keyword evidence="1" id="KW-1133">Transmembrane helix</keyword>
<dbReference type="STRING" id="420998.JDO7802_03279"/>
<keyword evidence="1" id="KW-0812">Transmembrane</keyword>
<dbReference type="RefSeq" id="WP_055086970.1">
    <property type="nucleotide sequence ID" value="NZ_CXSU01000012.1"/>
</dbReference>
<evidence type="ECO:0000313" key="3">
    <source>
        <dbReference type="Proteomes" id="UP000049222"/>
    </source>
</evidence>
<dbReference type="GO" id="GO:0016740">
    <property type="term" value="F:transferase activity"/>
    <property type="evidence" value="ECO:0007669"/>
    <property type="project" value="UniProtKB-KW"/>
</dbReference>
<feature type="transmembrane region" description="Helical" evidence="1">
    <location>
        <begin position="145"/>
        <end position="165"/>
    </location>
</feature>